<comment type="similarity">
    <text evidence="2 8">Belongs to the organo anion transporter (TC 2.A.60) family.</text>
</comment>
<gene>
    <name evidence="10" type="ORF">O3M35_003347</name>
</gene>
<feature type="transmembrane region" description="Helical" evidence="8">
    <location>
        <begin position="188"/>
        <end position="212"/>
    </location>
</feature>
<keyword evidence="3" id="KW-1003">Cell membrane</keyword>
<dbReference type="Gene3D" id="1.20.1250.20">
    <property type="entry name" value="MFS general substrate transporter like domains"/>
    <property type="match status" value="1"/>
</dbReference>
<dbReference type="CDD" id="cd17336">
    <property type="entry name" value="MFS_SLCO_OATP"/>
    <property type="match status" value="1"/>
</dbReference>
<dbReference type="NCBIfam" id="TIGR00805">
    <property type="entry name" value="oat"/>
    <property type="match status" value="1"/>
</dbReference>
<evidence type="ECO:0000256" key="1">
    <source>
        <dbReference type="ARBA" id="ARBA00004651"/>
    </source>
</evidence>
<dbReference type="Pfam" id="PF03137">
    <property type="entry name" value="OATP"/>
    <property type="match status" value="1"/>
</dbReference>
<keyword evidence="11" id="KW-1185">Reference proteome</keyword>
<evidence type="ECO:0000259" key="9">
    <source>
        <dbReference type="PROSITE" id="PS51465"/>
    </source>
</evidence>
<comment type="caution">
    <text evidence="8">Lacks conserved residue(s) required for the propagation of feature annotation.</text>
</comment>
<dbReference type="InterPro" id="IPR004156">
    <property type="entry name" value="OATP"/>
</dbReference>
<feature type="transmembrane region" description="Helical" evidence="8">
    <location>
        <begin position="371"/>
        <end position="395"/>
    </location>
</feature>
<dbReference type="GO" id="GO:0015347">
    <property type="term" value="F:sodium-independent organic anion transmembrane transporter activity"/>
    <property type="evidence" value="ECO:0007669"/>
    <property type="project" value="TreeGrafter"/>
</dbReference>
<dbReference type="GO" id="GO:0016323">
    <property type="term" value="C:basolateral plasma membrane"/>
    <property type="evidence" value="ECO:0007669"/>
    <property type="project" value="TreeGrafter"/>
</dbReference>
<dbReference type="PANTHER" id="PTHR11388:SF76">
    <property type="entry name" value="SOLUTE CARRIER ORGANIC ANION TRANSPORTER FAMILY MEMBER"/>
    <property type="match status" value="1"/>
</dbReference>
<reference evidence="10 11" key="1">
    <citation type="submission" date="2022-12" db="EMBL/GenBank/DDBJ databases">
        <title>Chromosome-level genome assembly of true bugs.</title>
        <authorList>
            <person name="Ma L."/>
            <person name="Li H."/>
        </authorList>
    </citation>
    <scope>NUCLEOTIDE SEQUENCE [LARGE SCALE GENOMIC DNA]</scope>
    <source>
        <strain evidence="10">Lab_2022b</strain>
    </source>
</reference>
<feature type="transmembrane region" description="Helical" evidence="8">
    <location>
        <begin position="551"/>
        <end position="569"/>
    </location>
</feature>
<evidence type="ECO:0000256" key="5">
    <source>
        <dbReference type="ARBA" id="ARBA00022989"/>
    </source>
</evidence>
<dbReference type="EMBL" id="JAPXFL010000012">
    <property type="protein sequence ID" value="KAK9498789.1"/>
    <property type="molecule type" value="Genomic_DNA"/>
</dbReference>
<evidence type="ECO:0000256" key="7">
    <source>
        <dbReference type="ARBA" id="ARBA00023157"/>
    </source>
</evidence>
<dbReference type="InterPro" id="IPR002350">
    <property type="entry name" value="Kazal_dom"/>
</dbReference>
<dbReference type="GO" id="GO:0043252">
    <property type="term" value="P:sodium-independent organic anion transport"/>
    <property type="evidence" value="ECO:0007669"/>
    <property type="project" value="TreeGrafter"/>
</dbReference>
<dbReference type="InterPro" id="IPR036259">
    <property type="entry name" value="MFS_trans_sf"/>
</dbReference>
<keyword evidence="8" id="KW-0406">Ion transport</keyword>
<name>A0AAW1CRA4_9HEMI</name>
<evidence type="ECO:0000313" key="10">
    <source>
        <dbReference type="EMBL" id="KAK9498789.1"/>
    </source>
</evidence>
<dbReference type="PROSITE" id="PS51465">
    <property type="entry name" value="KAZAL_2"/>
    <property type="match status" value="1"/>
</dbReference>
<feature type="transmembrane region" description="Helical" evidence="8">
    <location>
        <begin position="97"/>
        <end position="118"/>
    </location>
</feature>
<dbReference type="Proteomes" id="UP001461498">
    <property type="component" value="Unassembled WGS sequence"/>
</dbReference>
<protein>
    <recommendedName>
        <fullName evidence="8">Solute carrier organic anion transporter family member</fullName>
    </recommendedName>
</protein>
<sequence>MEQSDKNLLNCDNIELNRRSIHEYTFEETIPEENNPNTQCGAIGWYPKWLQKLASKKTYVFVYSLLGMYESMISSYLGGCITTIEKRFKLPSTVLGIIGSGWDTGSMLTSLIFAYIGSGGYKTKWIASGALAMALACYVRFIPHLIYGPGDEAEFHSSDSSAIDNLCNDVSNVTENCDLNTEGRNSAIILYIGQIMTGIGTSAYFTLGATYLDDNVVKRKFPFLQGLVMFIRLFGPTIGLMISSYVLSIYINFGKKPPFSNHDPRWLGAWYLALIPFGCIGIIISLCLSLFPRVLPREAERRRKRQEEALISREISFKDFKETMIRLLKNPILMLNSFSTVFFAIGGMGFWTFLPKYFEYQFRKSASEANFIAGSIGLICTAFGVITSGIVMSVFRPRPSYVAGWNVITEIYQTGAFIALAFLGCFRDDMVGSFNENGEFITTMSCNENCGCYASMSYSPVCSKDQSMTFFSPCHAGCTTTTFINETKIFGNCSCIDDGFGIATEGPCPVSCTTDFILFVFLICTSEFLISTGKAGNTIIQYRSVKPEDKAVSIAIMEFLICAIAYIPGPVFFGMLLDYTCLIWGVICGERGNCWVYDSRRMSNTLNFTAGGFQIVATLLDIGVWRLSGNLKLYDDEDKADEDGIEEKKILNCFKNGCLMN</sequence>
<keyword evidence="8" id="KW-0813">Transport</keyword>
<keyword evidence="7" id="KW-1015">Disulfide bond</keyword>
<evidence type="ECO:0000256" key="4">
    <source>
        <dbReference type="ARBA" id="ARBA00022692"/>
    </source>
</evidence>
<comment type="caution">
    <text evidence="10">The sequence shown here is derived from an EMBL/GenBank/DDBJ whole genome shotgun (WGS) entry which is preliminary data.</text>
</comment>
<evidence type="ECO:0000256" key="2">
    <source>
        <dbReference type="ARBA" id="ARBA00009657"/>
    </source>
</evidence>
<keyword evidence="6 8" id="KW-0472">Membrane</keyword>
<feature type="transmembrane region" description="Helical" evidence="8">
    <location>
        <begin position="125"/>
        <end position="147"/>
    </location>
</feature>
<dbReference type="PANTHER" id="PTHR11388">
    <property type="entry name" value="ORGANIC ANION TRANSPORTER"/>
    <property type="match status" value="1"/>
</dbReference>
<evidence type="ECO:0000313" key="11">
    <source>
        <dbReference type="Proteomes" id="UP001461498"/>
    </source>
</evidence>
<dbReference type="AlphaFoldDB" id="A0AAW1CRA4"/>
<evidence type="ECO:0000256" key="3">
    <source>
        <dbReference type="ARBA" id="ARBA00022475"/>
    </source>
</evidence>
<feature type="transmembrane region" description="Helical" evidence="8">
    <location>
        <begin position="58"/>
        <end position="77"/>
    </location>
</feature>
<evidence type="ECO:0000256" key="6">
    <source>
        <dbReference type="ARBA" id="ARBA00023136"/>
    </source>
</evidence>
<feature type="transmembrane region" description="Helical" evidence="8">
    <location>
        <begin position="332"/>
        <end position="351"/>
    </location>
</feature>
<keyword evidence="5 8" id="KW-1133">Transmembrane helix</keyword>
<feature type="transmembrane region" description="Helical" evidence="8">
    <location>
        <begin position="233"/>
        <end position="251"/>
    </location>
</feature>
<dbReference type="SUPFAM" id="SSF103473">
    <property type="entry name" value="MFS general substrate transporter"/>
    <property type="match status" value="1"/>
</dbReference>
<comment type="subcellular location">
    <subcellularLocation>
        <location evidence="1 8">Cell membrane</location>
        <topology evidence="1 8">Multi-pass membrane protein</topology>
    </subcellularLocation>
</comment>
<organism evidence="10 11">
    <name type="scientific">Rhynocoris fuscipes</name>
    <dbReference type="NCBI Taxonomy" id="488301"/>
    <lineage>
        <taxon>Eukaryota</taxon>
        <taxon>Metazoa</taxon>
        <taxon>Ecdysozoa</taxon>
        <taxon>Arthropoda</taxon>
        <taxon>Hexapoda</taxon>
        <taxon>Insecta</taxon>
        <taxon>Pterygota</taxon>
        <taxon>Neoptera</taxon>
        <taxon>Paraneoptera</taxon>
        <taxon>Hemiptera</taxon>
        <taxon>Heteroptera</taxon>
        <taxon>Panheteroptera</taxon>
        <taxon>Cimicomorpha</taxon>
        <taxon>Reduviidae</taxon>
        <taxon>Harpactorinae</taxon>
        <taxon>Harpactorini</taxon>
        <taxon>Rhynocoris</taxon>
    </lineage>
</organism>
<feature type="domain" description="Kazal-like" evidence="9">
    <location>
        <begin position="440"/>
        <end position="494"/>
    </location>
</feature>
<accession>A0AAW1CRA4</accession>
<keyword evidence="4 8" id="KW-0812">Transmembrane</keyword>
<dbReference type="GO" id="GO:0006811">
    <property type="term" value="P:monoatomic ion transport"/>
    <property type="evidence" value="ECO:0007669"/>
    <property type="project" value="UniProtKB-KW"/>
</dbReference>
<feature type="transmembrane region" description="Helical" evidence="8">
    <location>
        <begin position="271"/>
        <end position="295"/>
    </location>
</feature>
<evidence type="ECO:0000256" key="8">
    <source>
        <dbReference type="RuleBase" id="RU362056"/>
    </source>
</evidence>
<proteinExistence type="inferred from homology"/>